<dbReference type="SUPFAM" id="SSF82185">
    <property type="entry name" value="Histone H3 K4-specific methyltransferase SET7/9 N-terminal domain"/>
    <property type="match status" value="1"/>
</dbReference>
<comment type="caution">
    <text evidence="1">The sequence shown here is derived from an EMBL/GenBank/DDBJ whole genome shotgun (WGS) entry which is preliminary data.</text>
</comment>
<evidence type="ECO:0000313" key="2">
    <source>
        <dbReference type="Proteomes" id="UP000652231"/>
    </source>
</evidence>
<sequence>MFTSTSTEEEYKKEYYASGVLKAEGRMENNQKTGYWKYYHPNASVQKKGPYHKGEKHGYWYFYSRENNLLKEGHFRNGTRNDWWVFHNGKYALKVQYQDGQREGYALVYEQNKLRKALKYEHDKKVGEWTSIIRFKIDNPTVNF</sequence>
<accession>A0A8J2VA75</accession>
<dbReference type="Proteomes" id="UP000652231">
    <property type="component" value="Unassembled WGS sequence"/>
</dbReference>
<gene>
    <name evidence="1" type="ORF">GCM10011312_12420</name>
</gene>
<name>A0A8J2VA75_9FLAO</name>
<organism evidence="1 2">
    <name type="scientific">Planktosalinus lacus</name>
    <dbReference type="NCBI Taxonomy" id="1526573"/>
    <lineage>
        <taxon>Bacteria</taxon>
        <taxon>Pseudomonadati</taxon>
        <taxon>Bacteroidota</taxon>
        <taxon>Flavobacteriia</taxon>
        <taxon>Flavobacteriales</taxon>
        <taxon>Flavobacteriaceae</taxon>
        <taxon>Planktosalinus</taxon>
    </lineage>
</organism>
<dbReference type="Gene3D" id="3.90.930.1">
    <property type="match status" value="1"/>
</dbReference>
<protein>
    <submittedName>
        <fullName evidence="1">Uncharacterized protein</fullName>
    </submittedName>
</protein>
<proteinExistence type="predicted"/>
<keyword evidence="2" id="KW-1185">Reference proteome</keyword>
<dbReference type="EMBL" id="BMGK01000004">
    <property type="protein sequence ID" value="GGD90047.1"/>
    <property type="molecule type" value="Genomic_DNA"/>
</dbReference>
<reference evidence="1" key="2">
    <citation type="submission" date="2020-09" db="EMBL/GenBank/DDBJ databases">
        <authorList>
            <person name="Sun Q."/>
            <person name="Zhou Y."/>
        </authorList>
    </citation>
    <scope>NUCLEOTIDE SEQUENCE</scope>
    <source>
        <strain evidence="1">CGMCC 1.12924</strain>
    </source>
</reference>
<reference evidence="1" key="1">
    <citation type="journal article" date="2014" name="Int. J. Syst. Evol. Microbiol.">
        <title>Complete genome sequence of Corynebacterium casei LMG S-19264T (=DSM 44701T), isolated from a smear-ripened cheese.</title>
        <authorList>
            <consortium name="US DOE Joint Genome Institute (JGI-PGF)"/>
            <person name="Walter F."/>
            <person name="Albersmeier A."/>
            <person name="Kalinowski J."/>
            <person name="Ruckert C."/>
        </authorList>
    </citation>
    <scope>NUCLEOTIDE SEQUENCE</scope>
    <source>
        <strain evidence="1">CGMCC 1.12924</strain>
    </source>
</reference>
<dbReference type="AlphaFoldDB" id="A0A8J2VA75"/>
<evidence type="ECO:0000313" key="1">
    <source>
        <dbReference type="EMBL" id="GGD90047.1"/>
    </source>
</evidence>